<feature type="transmembrane region" description="Helical" evidence="1">
    <location>
        <begin position="142"/>
        <end position="163"/>
    </location>
</feature>
<evidence type="ECO:0000256" key="1">
    <source>
        <dbReference type="SAM" id="Phobius"/>
    </source>
</evidence>
<evidence type="ECO:0000313" key="3">
    <source>
        <dbReference type="Proteomes" id="UP001501138"/>
    </source>
</evidence>
<name>A0ABN2J6I0_9MICO</name>
<feature type="transmembrane region" description="Helical" evidence="1">
    <location>
        <begin position="51"/>
        <end position="73"/>
    </location>
</feature>
<gene>
    <name evidence="2" type="ORF">GCM10009809_13580</name>
</gene>
<feature type="transmembrane region" description="Helical" evidence="1">
    <location>
        <begin position="116"/>
        <end position="136"/>
    </location>
</feature>
<keyword evidence="1" id="KW-0472">Membrane</keyword>
<comment type="caution">
    <text evidence="2">The sequence shown here is derived from an EMBL/GenBank/DDBJ whole genome shotgun (WGS) entry which is preliminary data.</text>
</comment>
<feature type="transmembrane region" description="Helical" evidence="1">
    <location>
        <begin position="85"/>
        <end position="104"/>
    </location>
</feature>
<dbReference type="Proteomes" id="UP001501138">
    <property type="component" value="Unassembled WGS sequence"/>
</dbReference>
<evidence type="ECO:0000313" key="2">
    <source>
        <dbReference type="EMBL" id="GAA1719024.1"/>
    </source>
</evidence>
<keyword evidence="3" id="KW-1185">Reference proteome</keyword>
<protein>
    <submittedName>
        <fullName evidence="2">Uncharacterized protein</fullName>
    </submittedName>
</protein>
<dbReference type="RefSeq" id="WP_344246929.1">
    <property type="nucleotide sequence ID" value="NZ_BAAAPM010000003.1"/>
</dbReference>
<keyword evidence="1" id="KW-1133">Transmembrane helix</keyword>
<accession>A0ABN2J6I0</accession>
<reference evidence="2 3" key="1">
    <citation type="journal article" date="2019" name="Int. J. Syst. Evol. Microbiol.">
        <title>The Global Catalogue of Microorganisms (GCM) 10K type strain sequencing project: providing services to taxonomists for standard genome sequencing and annotation.</title>
        <authorList>
            <consortium name="The Broad Institute Genomics Platform"/>
            <consortium name="The Broad Institute Genome Sequencing Center for Infectious Disease"/>
            <person name="Wu L."/>
            <person name="Ma J."/>
        </authorList>
    </citation>
    <scope>NUCLEOTIDE SEQUENCE [LARGE SCALE GENOMIC DNA]</scope>
    <source>
        <strain evidence="2 3">JCM 15589</strain>
    </source>
</reference>
<proteinExistence type="predicted"/>
<dbReference type="EMBL" id="BAAAPM010000003">
    <property type="protein sequence ID" value="GAA1719024.1"/>
    <property type="molecule type" value="Genomic_DNA"/>
</dbReference>
<keyword evidence="1" id="KW-0812">Transmembrane</keyword>
<organism evidence="2 3">
    <name type="scientific">Isoptericola hypogeus</name>
    <dbReference type="NCBI Taxonomy" id="300179"/>
    <lineage>
        <taxon>Bacteria</taxon>
        <taxon>Bacillati</taxon>
        <taxon>Actinomycetota</taxon>
        <taxon>Actinomycetes</taxon>
        <taxon>Micrococcales</taxon>
        <taxon>Promicromonosporaceae</taxon>
        <taxon>Isoptericola</taxon>
    </lineage>
</organism>
<sequence>MKPLLLFFWGLLVVVGDLRIDGFDLTPDVVGWVMLAVALRRLGSRDGAFKIAAAAAVAGAFVSLVVLVPGFVPLDAAQLIEAVDAAVTLVLVFATCTGIMHVVAAEPVTARRVRNVRTAHVVLAAADVLMTLALAAGIVLPAALLVLGVATLVVLVWLLVVVWRIRDHPGLQREAVVPTV</sequence>